<dbReference type="GO" id="GO:0003824">
    <property type="term" value="F:catalytic activity"/>
    <property type="evidence" value="ECO:0007669"/>
    <property type="project" value="InterPro"/>
</dbReference>
<dbReference type="GO" id="GO:0055085">
    <property type="term" value="P:transmembrane transport"/>
    <property type="evidence" value="ECO:0007669"/>
    <property type="project" value="InterPro"/>
</dbReference>
<name>A0A4U0R3J8_9RHOB</name>
<evidence type="ECO:0000313" key="2">
    <source>
        <dbReference type="EMBL" id="TJZ89355.1"/>
    </source>
</evidence>
<dbReference type="PANTHER" id="PTHR38643">
    <property type="entry name" value="PURINE NUCLEOSIDE PERMEASE C285.05-RELATED"/>
    <property type="match status" value="1"/>
</dbReference>
<dbReference type="AlphaFoldDB" id="A0A4U0R3J8"/>
<dbReference type="InterPro" id="IPR009486">
    <property type="entry name" value="Pur_nuclsid_perm"/>
</dbReference>
<dbReference type="EMBL" id="SUNI01000038">
    <property type="protein sequence ID" value="TJZ89355.1"/>
    <property type="molecule type" value="Genomic_DNA"/>
</dbReference>
<sequence>MITTPLTCSAAIAALLSATPVLAAAEPFAPKVLVMAMFEAEAAPWLDNLDLPNTITVPGLPKDHDALSCNADLCVMTTTMGYANAASSAMAVGFSDQLDLSQTYVLIAGIAGVDPTNGTLGSAAWADHVVDAGLVHRIDSRDAPDDWTSQIVELGAKAPGEKPGWTAGSEVFTLNPALVAEAFEATKEVELADSEDAAAYRANYTQDAAQAAPQVMICTSVSADTYWHGTTLAQEVADHTALLTDGAADYCMSQMEDNATLTALTRAAEAGRLDMDRVAVLRTASNFDRAHEGQDTAASLSTTSGGFGPATQNAFRVGNAFATKVIEDWDRFAQGLQAD</sequence>
<protein>
    <submittedName>
        <fullName evidence="2">Purine nucleoside permease</fullName>
    </submittedName>
</protein>
<evidence type="ECO:0000313" key="3">
    <source>
        <dbReference type="Proteomes" id="UP000309747"/>
    </source>
</evidence>
<evidence type="ECO:0000256" key="1">
    <source>
        <dbReference type="SAM" id="SignalP"/>
    </source>
</evidence>
<feature type="chain" id="PRO_5020959862" evidence="1">
    <location>
        <begin position="24"/>
        <end position="339"/>
    </location>
</feature>
<organism evidence="2 3">
    <name type="scientific">Paracoccus gahaiensis</name>
    <dbReference type="NCBI Taxonomy" id="1706839"/>
    <lineage>
        <taxon>Bacteria</taxon>
        <taxon>Pseudomonadati</taxon>
        <taxon>Pseudomonadota</taxon>
        <taxon>Alphaproteobacteria</taxon>
        <taxon>Rhodobacterales</taxon>
        <taxon>Paracoccaceae</taxon>
        <taxon>Paracoccus</taxon>
    </lineage>
</organism>
<dbReference type="PANTHER" id="PTHR38643:SF1">
    <property type="entry name" value="PURINE NUCLEOSIDE PERMEASE C285.05-RELATED"/>
    <property type="match status" value="1"/>
</dbReference>
<dbReference type="Pfam" id="PF06516">
    <property type="entry name" value="NUP"/>
    <property type="match status" value="1"/>
</dbReference>
<dbReference type="Gene3D" id="3.40.50.1580">
    <property type="entry name" value="Nucleoside phosphorylase domain"/>
    <property type="match status" value="1"/>
</dbReference>
<dbReference type="InterPro" id="IPR035994">
    <property type="entry name" value="Nucleoside_phosphorylase_sf"/>
</dbReference>
<comment type="caution">
    <text evidence="2">The sequence shown here is derived from an EMBL/GenBank/DDBJ whole genome shotgun (WGS) entry which is preliminary data.</text>
</comment>
<proteinExistence type="predicted"/>
<dbReference type="Proteomes" id="UP000309747">
    <property type="component" value="Unassembled WGS sequence"/>
</dbReference>
<feature type="signal peptide" evidence="1">
    <location>
        <begin position="1"/>
        <end position="23"/>
    </location>
</feature>
<keyword evidence="1" id="KW-0732">Signal</keyword>
<dbReference type="RefSeq" id="WP_136887656.1">
    <property type="nucleotide sequence ID" value="NZ_SUNI01000038.1"/>
</dbReference>
<reference evidence="2 3" key="1">
    <citation type="submission" date="2019-04" db="EMBL/GenBank/DDBJ databases">
        <authorList>
            <person name="Li J."/>
        </authorList>
    </citation>
    <scope>NUCLEOTIDE SEQUENCE [LARGE SCALE GENOMIC DNA]</scope>
    <source>
        <strain evidence="2 3">KCTC 42687</strain>
    </source>
</reference>
<gene>
    <name evidence="2" type="ORF">FA743_19070</name>
</gene>
<dbReference type="PIRSF" id="PIRSF013171">
    <property type="entry name" value="Pur_nuclsid_perm"/>
    <property type="match status" value="1"/>
</dbReference>
<dbReference type="OrthoDB" id="4517280at2"/>
<dbReference type="GO" id="GO:0009116">
    <property type="term" value="P:nucleoside metabolic process"/>
    <property type="evidence" value="ECO:0007669"/>
    <property type="project" value="InterPro"/>
</dbReference>
<accession>A0A4U0R3J8</accession>
<keyword evidence="3" id="KW-1185">Reference proteome</keyword>